<dbReference type="InterPro" id="IPR039298">
    <property type="entry name" value="ACOT13"/>
</dbReference>
<dbReference type="AlphaFoldDB" id="A0A1I1HYV3"/>
<dbReference type="Proteomes" id="UP000198728">
    <property type="component" value="Unassembled WGS sequence"/>
</dbReference>
<evidence type="ECO:0000313" key="5">
    <source>
        <dbReference type="Proteomes" id="UP000198728"/>
    </source>
</evidence>
<protein>
    <submittedName>
        <fullName evidence="4">Uncharacterized domain 1-containing protein</fullName>
    </submittedName>
</protein>
<dbReference type="NCBIfam" id="TIGR00369">
    <property type="entry name" value="unchar_dom_1"/>
    <property type="match status" value="1"/>
</dbReference>
<dbReference type="Gene3D" id="3.10.129.10">
    <property type="entry name" value="Hotdog Thioesterase"/>
    <property type="match status" value="1"/>
</dbReference>
<dbReference type="OrthoDB" id="9806185at2"/>
<dbReference type="PANTHER" id="PTHR21660">
    <property type="entry name" value="THIOESTERASE SUPERFAMILY MEMBER-RELATED"/>
    <property type="match status" value="1"/>
</dbReference>
<comment type="similarity">
    <text evidence="1">Belongs to the thioesterase PaaI family.</text>
</comment>
<dbReference type="EMBL" id="FOLG01000003">
    <property type="protein sequence ID" value="SFC27138.1"/>
    <property type="molecule type" value="Genomic_DNA"/>
</dbReference>
<reference evidence="4 5" key="1">
    <citation type="submission" date="2016-10" db="EMBL/GenBank/DDBJ databases">
        <authorList>
            <person name="de Groot N.N."/>
        </authorList>
    </citation>
    <scope>NUCLEOTIDE SEQUENCE [LARGE SCALE GENOMIC DNA]</scope>
    <source>
        <strain evidence="4 5">DSM 19548</strain>
    </source>
</reference>
<dbReference type="InterPro" id="IPR003736">
    <property type="entry name" value="PAAI_dom"/>
</dbReference>
<dbReference type="InterPro" id="IPR006683">
    <property type="entry name" value="Thioestr_dom"/>
</dbReference>
<dbReference type="Pfam" id="PF03061">
    <property type="entry name" value="4HBT"/>
    <property type="match status" value="1"/>
</dbReference>
<accession>A0A1I1HYV3</accession>
<evidence type="ECO:0000259" key="3">
    <source>
        <dbReference type="Pfam" id="PF03061"/>
    </source>
</evidence>
<proteinExistence type="inferred from homology"/>
<evidence type="ECO:0000256" key="1">
    <source>
        <dbReference type="ARBA" id="ARBA00008324"/>
    </source>
</evidence>
<gene>
    <name evidence="4" type="ORF">SAMN04488094_103276</name>
</gene>
<dbReference type="SUPFAM" id="SSF54637">
    <property type="entry name" value="Thioesterase/thiol ester dehydrase-isomerase"/>
    <property type="match status" value="1"/>
</dbReference>
<dbReference type="CDD" id="cd03443">
    <property type="entry name" value="PaaI_thioesterase"/>
    <property type="match status" value="1"/>
</dbReference>
<dbReference type="InterPro" id="IPR029069">
    <property type="entry name" value="HotDog_dom_sf"/>
</dbReference>
<organism evidence="4 5">
    <name type="scientific">Tropicimonas isoalkanivorans</name>
    <dbReference type="NCBI Taxonomy" id="441112"/>
    <lineage>
        <taxon>Bacteria</taxon>
        <taxon>Pseudomonadati</taxon>
        <taxon>Pseudomonadota</taxon>
        <taxon>Alphaproteobacteria</taxon>
        <taxon>Rhodobacterales</taxon>
        <taxon>Roseobacteraceae</taxon>
        <taxon>Tropicimonas</taxon>
    </lineage>
</organism>
<dbReference type="GO" id="GO:0047617">
    <property type="term" value="F:fatty acyl-CoA hydrolase activity"/>
    <property type="evidence" value="ECO:0007669"/>
    <property type="project" value="InterPro"/>
</dbReference>
<keyword evidence="5" id="KW-1185">Reference proteome</keyword>
<feature type="domain" description="Thioesterase" evidence="3">
    <location>
        <begin position="55"/>
        <end position="126"/>
    </location>
</feature>
<dbReference type="STRING" id="441112.SAMN04488094_103276"/>
<sequence>MGHSTLTIPELQKMADRCPFNAWLGIAIQEAVGGRLVLTARWRDEMMGAPERKLIHGGVLASLVDAAGDYAVATLLGHASPTVDLRTDYHRVAAYGTLTVTARVVKLGRTLSVAEAEVHDIEGRLAASGRAVYLTAQTTGKE</sequence>
<evidence type="ECO:0000256" key="2">
    <source>
        <dbReference type="ARBA" id="ARBA00022801"/>
    </source>
</evidence>
<dbReference type="RefSeq" id="WP_093360243.1">
    <property type="nucleotide sequence ID" value="NZ_FOLG01000003.1"/>
</dbReference>
<evidence type="ECO:0000313" key="4">
    <source>
        <dbReference type="EMBL" id="SFC27138.1"/>
    </source>
</evidence>
<keyword evidence="2" id="KW-0378">Hydrolase</keyword>
<name>A0A1I1HYV3_9RHOB</name>
<dbReference type="PANTHER" id="PTHR21660:SF1">
    <property type="entry name" value="ACYL-COENZYME A THIOESTERASE 13"/>
    <property type="match status" value="1"/>
</dbReference>